<evidence type="ECO:0000313" key="2">
    <source>
        <dbReference type="EMBL" id="KAK9107959.1"/>
    </source>
</evidence>
<gene>
    <name evidence="2" type="ORF">Syun_023970</name>
</gene>
<protein>
    <submittedName>
        <fullName evidence="2">Uncharacterized protein</fullName>
    </submittedName>
</protein>
<evidence type="ECO:0000256" key="1">
    <source>
        <dbReference type="SAM" id="MobiDB-lite"/>
    </source>
</evidence>
<sequence>MTRSNVSARTSGLGRAPAHIAARGDGEGDNGQDAMQAVLWLGGAGVEAGLSKRRGSNNKGPTVGWQERRTKNEAEDGGFNEPGIRPGNQPRWRMMRRCGRPAAAMDQEVVWLWGTMSGGTIRGDRGLVAAIRRGGASPNQSIPDETQQQWTTRLEFDEARRHDGLLAKKTRGVDHG</sequence>
<feature type="region of interest" description="Disordered" evidence="1">
    <location>
        <begin position="1"/>
        <end position="33"/>
    </location>
</feature>
<name>A0AAP0FAX0_9MAGN</name>
<reference evidence="2 3" key="1">
    <citation type="submission" date="2024-01" db="EMBL/GenBank/DDBJ databases">
        <title>Genome assemblies of Stephania.</title>
        <authorList>
            <person name="Yang L."/>
        </authorList>
    </citation>
    <scope>NUCLEOTIDE SEQUENCE [LARGE SCALE GENOMIC DNA]</scope>
    <source>
        <strain evidence="2">YNDBR</strain>
        <tissue evidence="2">Leaf</tissue>
    </source>
</reference>
<organism evidence="2 3">
    <name type="scientific">Stephania yunnanensis</name>
    <dbReference type="NCBI Taxonomy" id="152371"/>
    <lineage>
        <taxon>Eukaryota</taxon>
        <taxon>Viridiplantae</taxon>
        <taxon>Streptophyta</taxon>
        <taxon>Embryophyta</taxon>
        <taxon>Tracheophyta</taxon>
        <taxon>Spermatophyta</taxon>
        <taxon>Magnoliopsida</taxon>
        <taxon>Ranunculales</taxon>
        <taxon>Menispermaceae</taxon>
        <taxon>Menispermoideae</taxon>
        <taxon>Cissampelideae</taxon>
        <taxon>Stephania</taxon>
    </lineage>
</organism>
<dbReference type="Proteomes" id="UP001420932">
    <property type="component" value="Unassembled WGS sequence"/>
</dbReference>
<dbReference type="AlphaFoldDB" id="A0AAP0FAX0"/>
<accession>A0AAP0FAX0</accession>
<dbReference type="EMBL" id="JBBNAF010000010">
    <property type="protein sequence ID" value="KAK9107959.1"/>
    <property type="molecule type" value="Genomic_DNA"/>
</dbReference>
<evidence type="ECO:0000313" key="3">
    <source>
        <dbReference type="Proteomes" id="UP001420932"/>
    </source>
</evidence>
<feature type="compositionally biased region" description="Polar residues" evidence="1">
    <location>
        <begin position="1"/>
        <end position="10"/>
    </location>
</feature>
<comment type="caution">
    <text evidence="2">The sequence shown here is derived from an EMBL/GenBank/DDBJ whole genome shotgun (WGS) entry which is preliminary data.</text>
</comment>
<feature type="region of interest" description="Disordered" evidence="1">
    <location>
        <begin position="49"/>
        <end position="91"/>
    </location>
</feature>
<keyword evidence="3" id="KW-1185">Reference proteome</keyword>
<proteinExistence type="predicted"/>